<dbReference type="EMBL" id="MVFC01000030">
    <property type="protein sequence ID" value="OON73863.1"/>
    <property type="molecule type" value="Genomic_DNA"/>
</dbReference>
<dbReference type="Proteomes" id="UP000190539">
    <property type="component" value="Unassembled WGS sequence"/>
</dbReference>
<evidence type="ECO:0000256" key="1">
    <source>
        <dbReference type="SAM" id="MobiDB-lite"/>
    </source>
</evidence>
<name>A0A1V4A2D8_9ACTN</name>
<dbReference type="RefSeq" id="WP_077972201.1">
    <property type="nucleotide sequence ID" value="NZ_MVFC01000030.1"/>
</dbReference>
<comment type="caution">
    <text evidence="2">The sequence shown here is derived from an EMBL/GenBank/DDBJ whole genome shotgun (WGS) entry which is preliminary data.</text>
</comment>
<proteinExistence type="predicted"/>
<keyword evidence="3" id="KW-1185">Reference proteome</keyword>
<evidence type="ECO:0000313" key="2">
    <source>
        <dbReference type="EMBL" id="OON73863.1"/>
    </source>
</evidence>
<dbReference type="AlphaFoldDB" id="A0A1V4A2D8"/>
<accession>A0A1V4A2D8</accession>
<sequence length="59" mass="6387">MDLLRGADPDPEGFATLADFVRRPAAYYAVLEEATREADRGCPHRATPRDLIPGTDAAS</sequence>
<gene>
    <name evidence="2" type="ORF">B1H18_26770</name>
</gene>
<feature type="region of interest" description="Disordered" evidence="1">
    <location>
        <begin position="37"/>
        <end position="59"/>
    </location>
</feature>
<evidence type="ECO:0000313" key="3">
    <source>
        <dbReference type="Proteomes" id="UP000190539"/>
    </source>
</evidence>
<organism evidence="2 3">
    <name type="scientific">Streptomyces tsukubensis</name>
    <dbReference type="NCBI Taxonomy" id="83656"/>
    <lineage>
        <taxon>Bacteria</taxon>
        <taxon>Bacillati</taxon>
        <taxon>Actinomycetota</taxon>
        <taxon>Actinomycetes</taxon>
        <taxon>Kitasatosporales</taxon>
        <taxon>Streptomycetaceae</taxon>
        <taxon>Streptomyces</taxon>
    </lineage>
</organism>
<reference evidence="2 3" key="1">
    <citation type="submission" date="2017-02" db="EMBL/GenBank/DDBJ databases">
        <title>Draft Genome Sequence of Streptomyces tsukubaensis F601, a Producer of the immunosuppressant tacrolimus FK506.</title>
        <authorList>
            <person name="Zong G."/>
            <person name="Zhong C."/>
            <person name="Fu J."/>
            <person name="Qin R."/>
            <person name="Cao G."/>
        </authorList>
    </citation>
    <scope>NUCLEOTIDE SEQUENCE [LARGE SCALE GENOMIC DNA]</scope>
    <source>
        <strain evidence="2 3">F601</strain>
    </source>
</reference>
<dbReference type="STRING" id="83656.B1H18_26770"/>
<protein>
    <submittedName>
        <fullName evidence="2">Uncharacterized protein</fullName>
    </submittedName>
</protein>